<comment type="caution">
    <text evidence="2">The sequence shown here is derived from an EMBL/GenBank/DDBJ whole genome shotgun (WGS) entry which is preliminary data.</text>
</comment>
<proteinExistence type="predicted"/>
<gene>
    <name evidence="2" type="ORF">DDV96_10260</name>
</gene>
<organism evidence="2 3">
    <name type="scientific">Marixanthomonas spongiae</name>
    <dbReference type="NCBI Taxonomy" id="2174845"/>
    <lineage>
        <taxon>Bacteria</taxon>
        <taxon>Pseudomonadati</taxon>
        <taxon>Bacteroidota</taxon>
        <taxon>Flavobacteriia</taxon>
        <taxon>Flavobacteriales</taxon>
        <taxon>Flavobacteriaceae</taxon>
        <taxon>Marixanthomonas</taxon>
    </lineage>
</organism>
<evidence type="ECO:0000313" key="3">
    <source>
        <dbReference type="Proteomes" id="UP000245962"/>
    </source>
</evidence>
<feature type="chain" id="PRO_5015452782" evidence="1">
    <location>
        <begin position="19"/>
        <end position="224"/>
    </location>
</feature>
<protein>
    <submittedName>
        <fullName evidence="2">Uncharacterized protein</fullName>
    </submittedName>
</protein>
<evidence type="ECO:0000313" key="2">
    <source>
        <dbReference type="EMBL" id="PVW14188.1"/>
    </source>
</evidence>
<keyword evidence="3" id="KW-1185">Reference proteome</keyword>
<dbReference type="EMBL" id="QEHR01000006">
    <property type="protein sequence ID" value="PVW14188.1"/>
    <property type="molecule type" value="Genomic_DNA"/>
</dbReference>
<name>A0A2U0HZC6_9FLAO</name>
<accession>A0A2U0HZC6</accession>
<dbReference type="RefSeq" id="WP_116694676.1">
    <property type="nucleotide sequence ID" value="NZ_QEHR01000006.1"/>
</dbReference>
<keyword evidence="1" id="KW-0732">Signal</keyword>
<dbReference type="AlphaFoldDB" id="A0A2U0HZC6"/>
<evidence type="ECO:0000256" key="1">
    <source>
        <dbReference type="SAM" id="SignalP"/>
    </source>
</evidence>
<reference evidence="2 3" key="1">
    <citation type="submission" date="2018-04" db="EMBL/GenBank/DDBJ databases">
        <title>Marixanthomonas spongiae HN-E44 sp. nov., isolated from a marine sponge.</title>
        <authorList>
            <person name="Luo L."/>
            <person name="Zhuang L."/>
        </authorList>
    </citation>
    <scope>NUCLEOTIDE SEQUENCE [LARGE SCALE GENOMIC DNA]</scope>
    <source>
        <strain evidence="2 3">HN-E44</strain>
    </source>
</reference>
<dbReference type="OrthoDB" id="5986339at2"/>
<feature type="signal peptide" evidence="1">
    <location>
        <begin position="1"/>
        <end position="18"/>
    </location>
</feature>
<dbReference type="Proteomes" id="UP000245962">
    <property type="component" value="Unassembled WGS sequence"/>
</dbReference>
<sequence>MRKLLIILLLVSSVSVYSQEKDLTNVSIDGLLGETQFSNDHPDAMELVWWIPTEFWEISFLQDGSSSEADIQALKALFEGYELFAIVKGKIGYFGGITYEPLEAILKELKVRYKNTDLKPVQKEEIPSDLLNFLSAMQPMMANLFGTMGENMHFVLMQDSSSKTVLPIKATGNDNLTITLADFTKEVDLPLSKLLKEKVCPVDNAMHSGKWHFCPFHGKELIAQ</sequence>